<name>A0A2K8N2Z7_9BACL</name>
<proteinExistence type="predicted"/>
<protein>
    <submittedName>
        <fullName evidence="3">Glycosyl transferase</fullName>
    </submittedName>
</protein>
<dbReference type="Pfam" id="PF13439">
    <property type="entry name" value="Glyco_transf_4"/>
    <property type="match status" value="1"/>
</dbReference>
<feature type="domain" description="Glycosyltransferase subfamily 4-like N-terminal" evidence="2">
    <location>
        <begin position="15"/>
        <end position="161"/>
    </location>
</feature>
<sequence>MRVAFVVYFALSGRGGIENVTGTVIRALEGRGDATHVLLFGDLKDRSWLSDLPGELTGVGPGRKIAKLLRGFFRLAQWNPDVVVALDKKALVWARLFSLFRFRRVPVASWLHFSLTTMRQNFILKAADFHLAISSDMARQIERVDGRHPIYLIYNPVPPARRIVPRPTTATFVYVGRLMVEGQKRVADFLRALAAVHGDWQAVVIGDGDEKETLVALARDLGIDSRIRWTGWVSDPWSALEAASALVLTSAYEGFGMVLAEAMAHGIPCVSSDCPVGPRDIVRPGVNGWLYPVGEIHQLAEILQRIVRDPGILPNPEAVQESVVRFRADRVVDAMREALVTEVRR</sequence>
<dbReference type="KEGG" id="kyr:CVV65_02010"/>
<dbReference type="Gene3D" id="3.40.50.2000">
    <property type="entry name" value="Glycogen Phosphorylase B"/>
    <property type="match status" value="2"/>
</dbReference>
<dbReference type="Proteomes" id="UP000231932">
    <property type="component" value="Chromosome"/>
</dbReference>
<evidence type="ECO:0000313" key="3">
    <source>
        <dbReference type="EMBL" id="ATY83889.1"/>
    </source>
</evidence>
<dbReference type="CDD" id="cd03811">
    <property type="entry name" value="GT4_GT28_WabH-like"/>
    <property type="match status" value="1"/>
</dbReference>
<keyword evidence="4" id="KW-1185">Reference proteome</keyword>
<dbReference type="Pfam" id="PF00534">
    <property type="entry name" value="Glycos_transf_1"/>
    <property type="match status" value="1"/>
</dbReference>
<dbReference type="GO" id="GO:0016740">
    <property type="term" value="F:transferase activity"/>
    <property type="evidence" value="ECO:0007669"/>
    <property type="project" value="UniProtKB-KW"/>
</dbReference>
<feature type="domain" description="Glycosyl transferase family 1" evidence="1">
    <location>
        <begin position="167"/>
        <end position="310"/>
    </location>
</feature>
<dbReference type="SUPFAM" id="SSF53756">
    <property type="entry name" value="UDP-Glycosyltransferase/glycogen phosphorylase"/>
    <property type="match status" value="1"/>
</dbReference>
<evidence type="ECO:0000313" key="4">
    <source>
        <dbReference type="Proteomes" id="UP000231932"/>
    </source>
</evidence>
<dbReference type="RefSeq" id="WP_100666725.1">
    <property type="nucleotide sequence ID" value="NZ_CP024955.1"/>
</dbReference>
<evidence type="ECO:0000259" key="1">
    <source>
        <dbReference type="Pfam" id="PF00534"/>
    </source>
</evidence>
<organism evidence="3 4">
    <name type="scientific">Kyrpidia spormannii</name>
    <dbReference type="NCBI Taxonomy" id="2055160"/>
    <lineage>
        <taxon>Bacteria</taxon>
        <taxon>Bacillati</taxon>
        <taxon>Bacillota</taxon>
        <taxon>Bacilli</taxon>
        <taxon>Bacillales</taxon>
        <taxon>Alicyclobacillaceae</taxon>
        <taxon>Kyrpidia</taxon>
    </lineage>
</organism>
<evidence type="ECO:0000259" key="2">
    <source>
        <dbReference type="Pfam" id="PF13439"/>
    </source>
</evidence>
<dbReference type="EMBL" id="CP024955">
    <property type="protein sequence ID" value="ATY83889.1"/>
    <property type="molecule type" value="Genomic_DNA"/>
</dbReference>
<keyword evidence="3" id="KW-0808">Transferase</keyword>
<dbReference type="AlphaFoldDB" id="A0A2K8N2Z7"/>
<dbReference type="InterPro" id="IPR028098">
    <property type="entry name" value="Glyco_trans_4-like_N"/>
</dbReference>
<dbReference type="InterPro" id="IPR001296">
    <property type="entry name" value="Glyco_trans_1"/>
</dbReference>
<dbReference type="PANTHER" id="PTHR12526">
    <property type="entry name" value="GLYCOSYLTRANSFERASE"/>
    <property type="match status" value="1"/>
</dbReference>
<reference evidence="4" key="1">
    <citation type="submission" date="2017-11" db="EMBL/GenBank/DDBJ databases">
        <title>Complete Genome Sequence of Kyrpidia sp. Strain EA-1, a thermophilic, hydrogen-oxidizing Bacterium, isolated from the Azores.</title>
        <authorList>
            <person name="Reiner J.E."/>
            <person name="Lapp C.J."/>
            <person name="Bunk B."/>
            <person name="Gescher J."/>
        </authorList>
    </citation>
    <scope>NUCLEOTIDE SEQUENCE [LARGE SCALE GENOMIC DNA]</scope>
    <source>
        <strain evidence="4">EA-1</strain>
    </source>
</reference>
<accession>A0A2K8N2Z7</accession>
<dbReference type="PANTHER" id="PTHR12526:SF630">
    <property type="entry name" value="GLYCOSYLTRANSFERASE"/>
    <property type="match status" value="1"/>
</dbReference>
<dbReference type="OrthoDB" id="267399at2"/>
<gene>
    <name evidence="3" type="ORF">CVV65_02010</name>
</gene>